<dbReference type="AlphaFoldDB" id="A0A927GSJ0"/>
<dbReference type="SUPFAM" id="SSF48208">
    <property type="entry name" value="Six-hairpin glycosidases"/>
    <property type="match status" value="1"/>
</dbReference>
<dbReference type="InterPro" id="IPR053169">
    <property type="entry name" value="MUG_Protein"/>
</dbReference>
<sequence length="372" mass="40762">MNQARHAHAASIWQARADAAQRTLDEQYWNTGIGMYNIQTPCPNGDCNTIFHYWWMAHAVEALTDALERTGEARYARRLGELYDGLLARNGGVWPNPLYDDMEWMAIGWLRAHRATGEARYQEAALELWADIQTGWNNHMGGGIAWQKSQPDYKNTPANAPAAILAARLYDAFGDPADLAWARRIYAWVRDALVDPQTGFVWDGMNRLQDGAIDKDWRFTYCQGVYIGAALELYRITGEHAYRADAERTWAAALAELTRPGDRLFPYEGTGDGGLFKGILARYAGQLALLPEQDRGVAEVLAANARALWQAAGAAAEDGGDNGGAAGSGALLFGGSWEERPVGDVELSTQLSGVILLETAARLEAAALSEGR</sequence>
<dbReference type="InterPro" id="IPR005198">
    <property type="entry name" value="Glyco_hydro_76"/>
</dbReference>
<reference evidence="1" key="1">
    <citation type="submission" date="2020-09" db="EMBL/GenBank/DDBJ databases">
        <title>A novel bacterium of genus Paenibacillus, isolated from South China Sea.</title>
        <authorList>
            <person name="Huang H."/>
            <person name="Mo K."/>
            <person name="Hu Y."/>
        </authorList>
    </citation>
    <scope>NUCLEOTIDE SEQUENCE</scope>
    <source>
        <strain evidence="1">IB182496</strain>
    </source>
</reference>
<keyword evidence="1" id="KW-0378">Hydrolase</keyword>
<dbReference type="Proteomes" id="UP000621560">
    <property type="component" value="Unassembled WGS sequence"/>
</dbReference>
<keyword evidence="2" id="KW-1185">Reference proteome</keyword>
<dbReference type="InterPro" id="IPR008928">
    <property type="entry name" value="6-hairpin_glycosidase_sf"/>
</dbReference>
<protein>
    <submittedName>
        <fullName evidence="1">Glycosyl hydrolase</fullName>
    </submittedName>
</protein>
<dbReference type="GO" id="GO:0005975">
    <property type="term" value="P:carbohydrate metabolic process"/>
    <property type="evidence" value="ECO:0007669"/>
    <property type="project" value="InterPro"/>
</dbReference>
<dbReference type="Gene3D" id="1.50.10.20">
    <property type="match status" value="1"/>
</dbReference>
<gene>
    <name evidence="1" type="ORF">IDH44_15570</name>
</gene>
<dbReference type="EMBL" id="JACXIZ010000026">
    <property type="protein sequence ID" value="MBD2846618.1"/>
    <property type="molecule type" value="Genomic_DNA"/>
</dbReference>
<evidence type="ECO:0000313" key="2">
    <source>
        <dbReference type="Proteomes" id="UP000621560"/>
    </source>
</evidence>
<proteinExistence type="predicted"/>
<accession>A0A927GSJ0</accession>
<dbReference type="PANTHER" id="PTHR47791:SF3">
    <property type="entry name" value="MEIOTICALLY UP-REGULATED GENE 191 PROTEIN"/>
    <property type="match status" value="1"/>
</dbReference>
<organism evidence="1 2">
    <name type="scientific">Paenibacillus sabuli</name>
    <dbReference type="NCBI Taxonomy" id="2772509"/>
    <lineage>
        <taxon>Bacteria</taxon>
        <taxon>Bacillati</taxon>
        <taxon>Bacillota</taxon>
        <taxon>Bacilli</taxon>
        <taxon>Bacillales</taxon>
        <taxon>Paenibacillaceae</taxon>
        <taxon>Paenibacillus</taxon>
    </lineage>
</organism>
<dbReference type="GO" id="GO:0016787">
    <property type="term" value="F:hydrolase activity"/>
    <property type="evidence" value="ECO:0007669"/>
    <property type="project" value="UniProtKB-KW"/>
</dbReference>
<comment type="caution">
    <text evidence="1">The sequence shown here is derived from an EMBL/GenBank/DDBJ whole genome shotgun (WGS) entry which is preliminary data.</text>
</comment>
<evidence type="ECO:0000313" key="1">
    <source>
        <dbReference type="EMBL" id="MBD2846618.1"/>
    </source>
</evidence>
<name>A0A927GSJ0_9BACL</name>
<dbReference type="RefSeq" id="WP_190919188.1">
    <property type="nucleotide sequence ID" value="NZ_JACXIZ010000026.1"/>
</dbReference>
<dbReference type="Pfam" id="PF03663">
    <property type="entry name" value="Glyco_hydro_76"/>
    <property type="match status" value="1"/>
</dbReference>
<dbReference type="PANTHER" id="PTHR47791">
    <property type="entry name" value="MEIOTICALLY UP-REGULATED GENE 191 PROTEIN"/>
    <property type="match status" value="1"/>
</dbReference>